<gene>
    <name evidence="3" type="ORF">CSW64_03475</name>
</gene>
<feature type="domain" description="Acyltransferase 3" evidence="2">
    <location>
        <begin position="16"/>
        <end position="343"/>
    </location>
</feature>
<organism evidence="3 4">
    <name type="scientific">Caulobacter mirabilis</name>
    <dbReference type="NCBI Taxonomy" id="69666"/>
    <lineage>
        <taxon>Bacteria</taxon>
        <taxon>Pseudomonadati</taxon>
        <taxon>Pseudomonadota</taxon>
        <taxon>Alphaproteobacteria</taxon>
        <taxon>Caulobacterales</taxon>
        <taxon>Caulobacteraceae</taxon>
        <taxon>Caulobacter</taxon>
    </lineage>
</organism>
<reference evidence="3 4" key="1">
    <citation type="submission" date="2017-10" db="EMBL/GenBank/DDBJ databases">
        <title>Genome sequence of Caulobacter mirabilis FWC38.</title>
        <authorList>
            <person name="Fiebig A."/>
            <person name="Crosson S."/>
        </authorList>
    </citation>
    <scope>NUCLEOTIDE SEQUENCE [LARGE SCALE GENOMIC DNA]</scope>
    <source>
        <strain evidence="3 4">FWC 38</strain>
    </source>
</reference>
<keyword evidence="3" id="KW-0012">Acyltransferase</keyword>
<name>A0A2D2B3L4_9CAUL</name>
<dbReference type="GO" id="GO:0016020">
    <property type="term" value="C:membrane"/>
    <property type="evidence" value="ECO:0007669"/>
    <property type="project" value="TreeGrafter"/>
</dbReference>
<proteinExistence type="predicted"/>
<protein>
    <submittedName>
        <fullName evidence="3">Acyltransferase</fullName>
    </submittedName>
</protein>
<dbReference type="PANTHER" id="PTHR23028">
    <property type="entry name" value="ACETYLTRANSFERASE"/>
    <property type="match status" value="1"/>
</dbReference>
<evidence type="ECO:0000259" key="2">
    <source>
        <dbReference type="Pfam" id="PF01757"/>
    </source>
</evidence>
<feature type="transmembrane region" description="Helical" evidence="1">
    <location>
        <begin position="325"/>
        <end position="342"/>
    </location>
</feature>
<dbReference type="PANTHER" id="PTHR23028:SF53">
    <property type="entry name" value="ACYL_TRANSF_3 DOMAIN-CONTAINING PROTEIN"/>
    <property type="match status" value="1"/>
</dbReference>
<sequence>MSHSASSPASAGRGGALDALRFVASLLIVLYHFGGDAPVALETLHPVFERGYLATDFFLILSGFVLGRAYGAQVMSGRIGLLAFVRKRIARIWPGQLVVLATLAGIVAVAGLAGVAPNNPEHFTAMGLAMQALLVQAWGVPGGEGWNHQSWSLSALIVCYAAFPLAWRWISRLNSPAALLSLGLTAVMLGDLICAIVLGRHIYDLDFHFGVIRAAPLFLLGICIARLVETGRPSVGAAKIMAGLSLAAVVLLQIAGRFDLPSIAAIAAIVLSFGRLPVARPSALIEQGAKLSFALFITHAVTGLLWFGALQALRGRVALPAWIDWSLWAMSLPAAFVAAALFHRFVDEPIQKWLAPRLKRPAPAAAPVEPTPASV</sequence>
<keyword evidence="3" id="KW-0808">Transferase</keyword>
<evidence type="ECO:0000313" key="4">
    <source>
        <dbReference type="Proteomes" id="UP000228945"/>
    </source>
</evidence>
<accession>A0A2D2B3L4</accession>
<dbReference type="KEGG" id="cmb:CSW64_03475"/>
<keyword evidence="1" id="KW-0472">Membrane</keyword>
<feature type="transmembrane region" description="Helical" evidence="1">
    <location>
        <begin position="92"/>
        <end position="116"/>
    </location>
</feature>
<feature type="transmembrane region" description="Helical" evidence="1">
    <location>
        <begin position="240"/>
        <end position="256"/>
    </location>
</feature>
<feature type="transmembrane region" description="Helical" evidence="1">
    <location>
        <begin position="151"/>
        <end position="170"/>
    </location>
</feature>
<keyword evidence="4" id="KW-1185">Reference proteome</keyword>
<dbReference type="GO" id="GO:0009103">
    <property type="term" value="P:lipopolysaccharide biosynthetic process"/>
    <property type="evidence" value="ECO:0007669"/>
    <property type="project" value="TreeGrafter"/>
</dbReference>
<feature type="transmembrane region" description="Helical" evidence="1">
    <location>
        <begin position="291"/>
        <end position="313"/>
    </location>
</feature>
<feature type="transmembrane region" description="Helical" evidence="1">
    <location>
        <begin position="177"/>
        <end position="198"/>
    </location>
</feature>
<feature type="transmembrane region" description="Helical" evidence="1">
    <location>
        <begin position="210"/>
        <end position="228"/>
    </location>
</feature>
<keyword evidence="1" id="KW-0812">Transmembrane</keyword>
<dbReference type="Proteomes" id="UP000228945">
    <property type="component" value="Chromosome"/>
</dbReference>
<dbReference type="EMBL" id="CP024201">
    <property type="protein sequence ID" value="ATQ44860.1"/>
    <property type="molecule type" value="Genomic_DNA"/>
</dbReference>
<feature type="transmembrane region" description="Helical" evidence="1">
    <location>
        <begin position="53"/>
        <end position="71"/>
    </location>
</feature>
<feature type="transmembrane region" description="Helical" evidence="1">
    <location>
        <begin position="262"/>
        <end position="279"/>
    </location>
</feature>
<dbReference type="GO" id="GO:0016747">
    <property type="term" value="F:acyltransferase activity, transferring groups other than amino-acyl groups"/>
    <property type="evidence" value="ECO:0007669"/>
    <property type="project" value="InterPro"/>
</dbReference>
<dbReference type="AlphaFoldDB" id="A0A2D2B3L4"/>
<dbReference type="Pfam" id="PF01757">
    <property type="entry name" value="Acyl_transf_3"/>
    <property type="match status" value="1"/>
</dbReference>
<dbReference type="InterPro" id="IPR002656">
    <property type="entry name" value="Acyl_transf_3_dom"/>
</dbReference>
<feature type="transmembrane region" description="Helical" evidence="1">
    <location>
        <begin position="12"/>
        <end position="33"/>
    </location>
</feature>
<dbReference type="OrthoDB" id="9796461at2"/>
<evidence type="ECO:0000313" key="3">
    <source>
        <dbReference type="EMBL" id="ATQ44860.1"/>
    </source>
</evidence>
<evidence type="ECO:0000256" key="1">
    <source>
        <dbReference type="SAM" id="Phobius"/>
    </source>
</evidence>
<dbReference type="InterPro" id="IPR050879">
    <property type="entry name" value="Acyltransferase_3"/>
</dbReference>
<keyword evidence="1" id="KW-1133">Transmembrane helix</keyword>